<gene>
    <name evidence="7" type="ORF">SAMN05421721_10853</name>
</gene>
<proteinExistence type="predicted"/>
<evidence type="ECO:0000313" key="7">
    <source>
        <dbReference type="EMBL" id="SFM52714.1"/>
    </source>
</evidence>
<dbReference type="AlphaFoldDB" id="A0A1I4RKH7"/>
<dbReference type="GO" id="GO:0009279">
    <property type="term" value="C:cell outer membrane"/>
    <property type="evidence" value="ECO:0007669"/>
    <property type="project" value="UniProtKB-SubCell"/>
</dbReference>
<dbReference type="NCBIfam" id="NF047847">
    <property type="entry name" value="SS_mature_LptM"/>
    <property type="match status" value="1"/>
</dbReference>
<evidence type="ECO:0000256" key="6">
    <source>
        <dbReference type="ARBA" id="ARBA00023288"/>
    </source>
</evidence>
<keyword evidence="3" id="KW-0472">Membrane</keyword>
<sequence length="45" mass="4826">MGPWVSRRLCIALVMLLGCASLLAGCGQKGDLYLPEEPPPGQVER</sequence>
<protein>
    <submittedName>
        <fullName evidence="7">Lipoprotein-attachment site-containing protein</fullName>
    </submittedName>
</protein>
<evidence type="ECO:0000313" key="8">
    <source>
        <dbReference type="Proteomes" id="UP000199556"/>
    </source>
</evidence>
<dbReference type="EMBL" id="FOUO01000008">
    <property type="protein sequence ID" value="SFM52714.1"/>
    <property type="molecule type" value="Genomic_DNA"/>
</dbReference>
<dbReference type="STRING" id="195064.SAMN05421721_10853"/>
<evidence type="ECO:0000256" key="4">
    <source>
        <dbReference type="ARBA" id="ARBA00023139"/>
    </source>
</evidence>
<organism evidence="7 8">
    <name type="scientific">Ectothiorhodospira mobilis</name>
    <dbReference type="NCBI Taxonomy" id="195064"/>
    <lineage>
        <taxon>Bacteria</taxon>
        <taxon>Pseudomonadati</taxon>
        <taxon>Pseudomonadota</taxon>
        <taxon>Gammaproteobacteria</taxon>
        <taxon>Chromatiales</taxon>
        <taxon>Ectothiorhodospiraceae</taxon>
        <taxon>Ectothiorhodospira</taxon>
    </lineage>
</organism>
<keyword evidence="8" id="KW-1185">Reference proteome</keyword>
<evidence type="ECO:0000256" key="1">
    <source>
        <dbReference type="ARBA" id="ARBA00004459"/>
    </source>
</evidence>
<keyword evidence="5" id="KW-0998">Cell outer membrane</keyword>
<evidence type="ECO:0000256" key="5">
    <source>
        <dbReference type="ARBA" id="ARBA00023237"/>
    </source>
</evidence>
<keyword evidence="4" id="KW-0564">Palmitate</keyword>
<dbReference type="PROSITE" id="PS51257">
    <property type="entry name" value="PROKAR_LIPOPROTEIN"/>
    <property type="match status" value="1"/>
</dbReference>
<name>A0A1I4RKH7_ECTMO</name>
<keyword evidence="2" id="KW-0732">Signal</keyword>
<evidence type="ECO:0000256" key="2">
    <source>
        <dbReference type="ARBA" id="ARBA00022729"/>
    </source>
</evidence>
<dbReference type="Proteomes" id="UP000199556">
    <property type="component" value="Unassembled WGS sequence"/>
</dbReference>
<dbReference type="Pfam" id="PF13627">
    <property type="entry name" value="LptM_cons"/>
    <property type="match status" value="1"/>
</dbReference>
<keyword evidence="6 7" id="KW-0449">Lipoprotein</keyword>
<accession>A0A1I4RKH7</accession>
<evidence type="ECO:0000256" key="3">
    <source>
        <dbReference type="ARBA" id="ARBA00023136"/>
    </source>
</evidence>
<reference evidence="7 8" key="1">
    <citation type="submission" date="2016-10" db="EMBL/GenBank/DDBJ databases">
        <authorList>
            <person name="de Groot N.N."/>
        </authorList>
    </citation>
    <scope>NUCLEOTIDE SEQUENCE [LARGE SCALE GENOMIC DNA]</scope>
    <source>
        <strain evidence="7 8">DSM 4180</strain>
    </source>
</reference>
<comment type="subcellular location">
    <subcellularLocation>
        <location evidence="1">Cell outer membrane</location>
        <topology evidence="1">Lipid-anchor</topology>
    </subcellularLocation>
</comment>
<dbReference type="InterPro" id="IPR032831">
    <property type="entry name" value="LptM_cons"/>
</dbReference>
<dbReference type="RefSeq" id="WP_090485341.1">
    <property type="nucleotide sequence ID" value="NZ_FOUO01000008.1"/>
</dbReference>